<feature type="compositionally biased region" description="Low complexity" evidence="8">
    <location>
        <begin position="10"/>
        <end position="20"/>
    </location>
</feature>
<evidence type="ECO:0000256" key="6">
    <source>
        <dbReference type="ARBA" id="ARBA00023136"/>
    </source>
</evidence>
<dbReference type="PANTHER" id="PTHR30151:SF19">
    <property type="entry name" value="ABC TRANSPORTER PERMEASE"/>
    <property type="match status" value="1"/>
</dbReference>
<dbReference type="Proteomes" id="UP001300604">
    <property type="component" value="Chromosome"/>
</dbReference>
<dbReference type="SUPFAM" id="SSF161098">
    <property type="entry name" value="MetI-like"/>
    <property type="match status" value="1"/>
</dbReference>
<evidence type="ECO:0000313" key="11">
    <source>
        <dbReference type="Proteomes" id="UP001300604"/>
    </source>
</evidence>
<feature type="region of interest" description="Disordered" evidence="8">
    <location>
        <begin position="1"/>
        <end position="20"/>
    </location>
</feature>
<feature type="transmembrane region" description="Helical" evidence="7">
    <location>
        <begin position="203"/>
        <end position="233"/>
    </location>
</feature>
<dbReference type="PANTHER" id="PTHR30151">
    <property type="entry name" value="ALKANE SULFONATE ABC TRANSPORTER-RELATED, MEMBRANE SUBUNIT"/>
    <property type="match status" value="1"/>
</dbReference>
<dbReference type="Gene3D" id="1.10.3720.10">
    <property type="entry name" value="MetI-like"/>
    <property type="match status" value="1"/>
</dbReference>
<keyword evidence="2 7" id="KW-0813">Transport</keyword>
<evidence type="ECO:0000256" key="3">
    <source>
        <dbReference type="ARBA" id="ARBA00022475"/>
    </source>
</evidence>
<evidence type="ECO:0000256" key="8">
    <source>
        <dbReference type="SAM" id="MobiDB-lite"/>
    </source>
</evidence>
<comment type="similarity">
    <text evidence="7">Belongs to the binding-protein-dependent transport system permease family.</text>
</comment>
<feature type="transmembrane region" description="Helical" evidence="7">
    <location>
        <begin position="135"/>
        <end position="157"/>
    </location>
</feature>
<evidence type="ECO:0000256" key="4">
    <source>
        <dbReference type="ARBA" id="ARBA00022692"/>
    </source>
</evidence>
<dbReference type="CDD" id="cd06261">
    <property type="entry name" value="TM_PBP2"/>
    <property type="match status" value="1"/>
</dbReference>
<accession>A0AA97H2V1</accession>
<comment type="subcellular location">
    <subcellularLocation>
        <location evidence="1 7">Cell membrane</location>
        <topology evidence="1 7">Multi-pass membrane protein</topology>
    </subcellularLocation>
</comment>
<reference evidence="11" key="2">
    <citation type="submission" date="2024-06" db="EMBL/GenBank/DDBJ databases">
        <title>Caproicibacterium argilliputei sp. nov, a novel caproic acid producing anaerobic bacterium isolated from pit mud.</title>
        <authorList>
            <person name="Zeng C."/>
        </authorList>
    </citation>
    <scope>NUCLEOTIDE SEQUENCE [LARGE SCALE GENOMIC DNA]</scope>
    <source>
        <strain evidence="11">ZCY20-5</strain>
    </source>
</reference>
<dbReference type="RefSeq" id="WP_275845392.1">
    <property type="nucleotide sequence ID" value="NZ_CP135996.1"/>
</dbReference>
<dbReference type="AlphaFoldDB" id="A0AA97H2V1"/>
<evidence type="ECO:0000256" key="2">
    <source>
        <dbReference type="ARBA" id="ARBA00022448"/>
    </source>
</evidence>
<gene>
    <name evidence="10" type="ORF">PXC00_10190</name>
</gene>
<dbReference type="InterPro" id="IPR035906">
    <property type="entry name" value="MetI-like_sf"/>
</dbReference>
<evidence type="ECO:0000256" key="1">
    <source>
        <dbReference type="ARBA" id="ARBA00004651"/>
    </source>
</evidence>
<organism evidence="10 11">
    <name type="scientific">Caproicibacterium argilliputei</name>
    <dbReference type="NCBI Taxonomy" id="3030016"/>
    <lineage>
        <taxon>Bacteria</taxon>
        <taxon>Bacillati</taxon>
        <taxon>Bacillota</taxon>
        <taxon>Clostridia</taxon>
        <taxon>Eubacteriales</taxon>
        <taxon>Oscillospiraceae</taxon>
        <taxon>Caproicibacterium</taxon>
    </lineage>
</organism>
<feature type="transmembrane region" description="Helical" evidence="7">
    <location>
        <begin position="253"/>
        <end position="280"/>
    </location>
</feature>
<feature type="transmembrane region" description="Helical" evidence="7">
    <location>
        <begin position="163"/>
        <end position="182"/>
    </location>
</feature>
<feature type="transmembrane region" description="Helical" evidence="7">
    <location>
        <begin position="47"/>
        <end position="68"/>
    </location>
</feature>
<evidence type="ECO:0000256" key="7">
    <source>
        <dbReference type="RuleBase" id="RU363032"/>
    </source>
</evidence>
<keyword evidence="11" id="KW-1185">Reference proteome</keyword>
<dbReference type="InterPro" id="IPR000515">
    <property type="entry name" value="MetI-like"/>
</dbReference>
<dbReference type="PROSITE" id="PS50928">
    <property type="entry name" value="ABC_TM1"/>
    <property type="match status" value="1"/>
</dbReference>
<dbReference type="EMBL" id="CP135996">
    <property type="protein sequence ID" value="WOC31578.1"/>
    <property type="molecule type" value="Genomic_DNA"/>
</dbReference>
<sequence>MTTAGERESPAAARAPAQISRARQREVPLVQVEEEALEKRRKVRVHLGRILVGIVLFAGWELAVRAGWLDAYYWSCPSAILKTTWEQLTTGTLWNDILYTSGSTILGFLTGTAVGSLLGLSFWWSKAYAGISEPYLIVFNALPKLALGPVLVILFGIGFASKVILAFLMTVITTALYAYSGVKSVDHAMETLMYSLGAKRSQVFLKVVVPWSLPWIISSLRVNIALALAGAIVGEFIASEHGVGRMVIYAGTILDINLVWVGVFVLSILSMLMYCGVVLLEKWLSRHLANIHS</sequence>
<protein>
    <submittedName>
        <fullName evidence="10">ABC transporter permease</fullName>
    </submittedName>
</protein>
<reference evidence="11" key="3">
    <citation type="submission" date="2024-06" db="EMBL/GenBank/DDBJ databases">
        <authorList>
            <person name="Zeng C."/>
        </authorList>
    </citation>
    <scope>NUCLEOTIDE SEQUENCE [LARGE SCALE GENOMIC DNA]</scope>
    <source>
        <strain evidence="11">ZCY20-5</strain>
    </source>
</reference>
<name>A0AA97H2V1_9FIRM</name>
<evidence type="ECO:0000313" key="10">
    <source>
        <dbReference type="EMBL" id="WOC31578.1"/>
    </source>
</evidence>
<reference evidence="10 11" key="1">
    <citation type="submission" date="2024-06" db="EMBL/GenBank/DDBJ databases">
        <title>Caproicibacterium argilliputei sp. nov, a novel caproic acid producing anaerobic bacterium isolated from pit mud.</title>
        <authorList>
            <person name="Xia S."/>
        </authorList>
    </citation>
    <scope>NUCLEOTIDE SEQUENCE [LARGE SCALE GENOMIC DNA]</scope>
    <source>
        <strain evidence="10 11">ZCY20-5</strain>
    </source>
</reference>
<feature type="transmembrane region" description="Helical" evidence="7">
    <location>
        <begin position="97"/>
        <end position="123"/>
    </location>
</feature>
<keyword evidence="6 7" id="KW-0472">Membrane</keyword>
<keyword evidence="5 7" id="KW-1133">Transmembrane helix</keyword>
<dbReference type="GO" id="GO:0055085">
    <property type="term" value="P:transmembrane transport"/>
    <property type="evidence" value="ECO:0007669"/>
    <property type="project" value="InterPro"/>
</dbReference>
<dbReference type="Pfam" id="PF00528">
    <property type="entry name" value="BPD_transp_1"/>
    <property type="match status" value="1"/>
</dbReference>
<dbReference type="KEGG" id="carl:PXC00_10190"/>
<keyword evidence="3" id="KW-1003">Cell membrane</keyword>
<evidence type="ECO:0000256" key="5">
    <source>
        <dbReference type="ARBA" id="ARBA00022989"/>
    </source>
</evidence>
<evidence type="ECO:0000259" key="9">
    <source>
        <dbReference type="PROSITE" id="PS50928"/>
    </source>
</evidence>
<dbReference type="GO" id="GO:0005886">
    <property type="term" value="C:plasma membrane"/>
    <property type="evidence" value="ECO:0007669"/>
    <property type="project" value="UniProtKB-SubCell"/>
</dbReference>
<feature type="domain" description="ABC transmembrane type-1" evidence="9">
    <location>
        <begin position="93"/>
        <end position="281"/>
    </location>
</feature>
<proteinExistence type="inferred from homology"/>
<keyword evidence="4 7" id="KW-0812">Transmembrane</keyword>